<feature type="transmembrane region" description="Helical" evidence="1">
    <location>
        <begin position="6"/>
        <end position="24"/>
    </location>
</feature>
<gene>
    <name evidence="2" type="ORF">FWK35_00038063</name>
</gene>
<keyword evidence="2" id="KW-0407">Ion channel</keyword>
<name>A0A6G0Y4A1_APHCR</name>
<evidence type="ECO:0000313" key="3">
    <source>
        <dbReference type="Proteomes" id="UP000478052"/>
    </source>
</evidence>
<proteinExistence type="predicted"/>
<organism evidence="2 3">
    <name type="scientific">Aphis craccivora</name>
    <name type="common">Cowpea aphid</name>
    <dbReference type="NCBI Taxonomy" id="307492"/>
    <lineage>
        <taxon>Eukaryota</taxon>
        <taxon>Metazoa</taxon>
        <taxon>Ecdysozoa</taxon>
        <taxon>Arthropoda</taxon>
        <taxon>Hexapoda</taxon>
        <taxon>Insecta</taxon>
        <taxon>Pterygota</taxon>
        <taxon>Neoptera</taxon>
        <taxon>Paraneoptera</taxon>
        <taxon>Hemiptera</taxon>
        <taxon>Sternorrhyncha</taxon>
        <taxon>Aphidomorpha</taxon>
        <taxon>Aphidoidea</taxon>
        <taxon>Aphididae</taxon>
        <taxon>Aphidini</taxon>
        <taxon>Aphis</taxon>
        <taxon>Aphis</taxon>
    </lineage>
</organism>
<accession>A0A6G0Y4A1</accession>
<evidence type="ECO:0000256" key="1">
    <source>
        <dbReference type="SAM" id="Phobius"/>
    </source>
</evidence>
<protein>
    <submittedName>
        <fullName evidence="2">Open rectifier potassium channel protein 1</fullName>
    </submittedName>
</protein>
<sequence>MIGRWFVGFAVFVGYLCLGAFVFYRIERKEEEKRHYLEILERLELKGEMPEYYITVFILHTRLTYYVHR</sequence>
<keyword evidence="1" id="KW-0812">Transmembrane</keyword>
<keyword evidence="1" id="KW-1133">Transmembrane helix</keyword>
<keyword evidence="2" id="KW-0406">Ion transport</keyword>
<dbReference type="GO" id="GO:0034220">
    <property type="term" value="P:monoatomic ion transmembrane transport"/>
    <property type="evidence" value="ECO:0007669"/>
    <property type="project" value="UniProtKB-KW"/>
</dbReference>
<keyword evidence="3" id="KW-1185">Reference proteome</keyword>
<keyword evidence="2" id="KW-0813">Transport</keyword>
<dbReference type="AlphaFoldDB" id="A0A6G0Y4A1"/>
<dbReference type="Proteomes" id="UP000478052">
    <property type="component" value="Unassembled WGS sequence"/>
</dbReference>
<evidence type="ECO:0000313" key="2">
    <source>
        <dbReference type="EMBL" id="KAF0749078.1"/>
    </source>
</evidence>
<comment type="caution">
    <text evidence="2">The sequence shown here is derived from an EMBL/GenBank/DDBJ whole genome shotgun (WGS) entry which is preliminary data.</text>
</comment>
<reference evidence="2 3" key="1">
    <citation type="submission" date="2019-08" db="EMBL/GenBank/DDBJ databases">
        <title>Whole genome of Aphis craccivora.</title>
        <authorList>
            <person name="Voronova N.V."/>
            <person name="Shulinski R.S."/>
            <person name="Bandarenka Y.V."/>
            <person name="Zhorov D.G."/>
            <person name="Warner D."/>
        </authorList>
    </citation>
    <scope>NUCLEOTIDE SEQUENCE [LARGE SCALE GENOMIC DNA]</scope>
    <source>
        <strain evidence="2">180601</strain>
        <tissue evidence="2">Whole Body</tissue>
    </source>
</reference>
<dbReference type="EMBL" id="VUJU01006232">
    <property type="protein sequence ID" value="KAF0749078.1"/>
    <property type="molecule type" value="Genomic_DNA"/>
</dbReference>
<keyword evidence="1" id="KW-0472">Membrane</keyword>